<dbReference type="EMBL" id="JH658114">
    <property type="protein sequence ID" value="EXM13765.1"/>
    <property type="molecule type" value="Genomic_DNA"/>
</dbReference>
<accession>X0LZ72</accession>
<proteinExistence type="predicted"/>
<reference evidence="2" key="2">
    <citation type="submission" date="2012-05" db="EMBL/GenBank/DDBJ databases">
        <title>The Genome Annotation of Fusarium oxysporum Cotton.</title>
        <authorList>
            <consortium name="The Broad Institute Genomics Platform"/>
            <person name="Ma L.-J."/>
            <person name="Corby-Kistler H."/>
            <person name="Broz K."/>
            <person name="Gale L.R."/>
            <person name="Jonkers W."/>
            <person name="O'Donnell K."/>
            <person name="Ploetz R."/>
            <person name="Steinberg C."/>
            <person name="Schwartz D.C."/>
            <person name="VanEtten H."/>
            <person name="Zhou S."/>
            <person name="Young S.K."/>
            <person name="Zeng Q."/>
            <person name="Gargeya S."/>
            <person name="Fitzgerald M."/>
            <person name="Abouelleil A."/>
            <person name="Alvarado L."/>
            <person name="Chapman S.B."/>
            <person name="Gainer-Dewar J."/>
            <person name="Goldberg J."/>
            <person name="Griggs A."/>
            <person name="Gujja S."/>
            <person name="Hansen M."/>
            <person name="Howarth C."/>
            <person name="Imamovic A."/>
            <person name="Ireland A."/>
            <person name="Larimer J."/>
            <person name="McCowan C."/>
            <person name="Murphy C."/>
            <person name="Pearson M."/>
            <person name="Poon T.W."/>
            <person name="Priest M."/>
            <person name="Roberts A."/>
            <person name="Saif S."/>
            <person name="Shea T."/>
            <person name="Sykes S."/>
            <person name="Wortman J."/>
            <person name="Nusbaum C."/>
            <person name="Birren B."/>
        </authorList>
    </citation>
    <scope>NUCLEOTIDE SEQUENCE</scope>
    <source>
        <strain evidence="2">25433</strain>
    </source>
</reference>
<gene>
    <name evidence="2" type="ORF">FOTG_17804</name>
</gene>
<dbReference type="AlphaFoldDB" id="X0LZ72"/>
<feature type="region of interest" description="Disordered" evidence="1">
    <location>
        <begin position="90"/>
        <end position="113"/>
    </location>
</feature>
<organism evidence="2">
    <name type="scientific">Fusarium oxysporum f. sp. vasinfectum 25433</name>
    <dbReference type="NCBI Taxonomy" id="1089449"/>
    <lineage>
        <taxon>Eukaryota</taxon>
        <taxon>Fungi</taxon>
        <taxon>Dikarya</taxon>
        <taxon>Ascomycota</taxon>
        <taxon>Pezizomycotina</taxon>
        <taxon>Sordariomycetes</taxon>
        <taxon>Hypocreomycetidae</taxon>
        <taxon>Hypocreales</taxon>
        <taxon>Nectriaceae</taxon>
        <taxon>Fusarium</taxon>
        <taxon>Fusarium oxysporum species complex</taxon>
    </lineage>
</organism>
<sequence>METAASSSELLEALDKVKSYRTFGTDSHVLNNRFEAARARFDRWDPSGGIEQDRLTHTHHPALDDKAVSDAVDEVLHIIVEAICDAGNVPPRRAGTTGFENKGSVQELAHQDG</sequence>
<dbReference type="OrthoDB" id="539213at2759"/>
<evidence type="ECO:0000313" key="2">
    <source>
        <dbReference type="EMBL" id="EXM13765.1"/>
    </source>
</evidence>
<name>X0LZ72_FUSOX</name>
<dbReference type="InterPro" id="IPR038305">
    <property type="entry name" value="HeLo_sf"/>
</dbReference>
<protein>
    <submittedName>
        <fullName evidence="2">Uncharacterized protein</fullName>
    </submittedName>
</protein>
<dbReference type="HOGENOM" id="CLU_2133620_0_0_1"/>
<dbReference type="Gene3D" id="1.20.120.1020">
    <property type="entry name" value="Prion-inhibition and propagation, HeLo domain"/>
    <property type="match status" value="1"/>
</dbReference>
<evidence type="ECO:0000256" key="1">
    <source>
        <dbReference type="SAM" id="MobiDB-lite"/>
    </source>
</evidence>
<reference evidence="2" key="1">
    <citation type="submission" date="2011-11" db="EMBL/GenBank/DDBJ databases">
        <title>The Genome Sequence of Fusarium oxysporum Cotton.</title>
        <authorList>
            <consortium name="The Broad Institute Genome Sequencing Platform"/>
            <person name="Ma L.-J."/>
            <person name="Gale L.R."/>
            <person name="Schwartz D.C."/>
            <person name="Zhou S."/>
            <person name="Corby-Kistler H."/>
            <person name="Young S.K."/>
            <person name="Zeng Q."/>
            <person name="Gargeya S."/>
            <person name="Fitzgerald M."/>
            <person name="Haas B."/>
            <person name="Abouelleil A."/>
            <person name="Alvarado L."/>
            <person name="Arachchi H.M."/>
            <person name="Berlin A."/>
            <person name="Brown A."/>
            <person name="Chapman S.B."/>
            <person name="Chen Z."/>
            <person name="Dunbar C."/>
            <person name="Freedman E."/>
            <person name="Gearin G."/>
            <person name="Goldberg J."/>
            <person name="Griggs A."/>
            <person name="Gujja S."/>
            <person name="Heiman D."/>
            <person name="Howarth C."/>
            <person name="Larson L."/>
            <person name="Lui A."/>
            <person name="MacDonald P.J.P."/>
            <person name="Montmayeur A."/>
            <person name="Murphy C."/>
            <person name="Neiman D."/>
            <person name="Pearson M."/>
            <person name="Priest M."/>
            <person name="Roberts A."/>
            <person name="Saif S."/>
            <person name="Shea T."/>
            <person name="Shenoy N."/>
            <person name="Sisk P."/>
            <person name="Stolte C."/>
            <person name="Sykes S."/>
            <person name="Wortman J."/>
            <person name="Nusbaum C."/>
            <person name="Birren B."/>
        </authorList>
    </citation>
    <scope>NUCLEOTIDE SEQUENCE [LARGE SCALE GENOMIC DNA]</scope>
    <source>
        <strain evidence="2">25433</strain>
    </source>
</reference>
<dbReference type="Proteomes" id="UP000030701">
    <property type="component" value="Unassembled WGS sequence"/>
</dbReference>